<evidence type="ECO:0000256" key="1">
    <source>
        <dbReference type="ARBA" id="ARBA00023157"/>
    </source>
</evidence>
<feature type="chain" id="PRO_5002061243" description="Saposin B-type domain-containing protein" evidence="2">
    <location>
        <begin position="19"/>
        <end position="104"/>
    </location>
</feature>
<feature type="domain" description="Saposin B-type" evidence="3">
    <location>
        <begin position="21"/>
        <end position="104"/>
    </location>
</feature>
<dbReference type="EMBL" id="KN611341">
    <property type="protein sequence ID" value="KHJ76856.1"/>
    <property type="molecule type" value="Genomic_DNA"/>
</dbReference>
<name>A0A0B1RYX7_OESDE</name>
<gene>
    <name evidence="4" type="ORF">OESDEN_23524</name>
</gene>
<keyword evidence="2" id="KW-0732">Signal</keyword>
<keyword evidence="5" id="KW-1185">Reference proteome</keyword>
<organism evidence="4 5">
    <name type="scientific">Oesophagostomum dentatum</name>
    <name type="common">Nodular worm</name>
    <dbReference type="NCBI Taxonomy" id="61180"/>
    <lineage>
        <taxon>Eukaryota</taxon>
        <taxon>Metazoa</taxon>
        <taxon>Ecdysozoa</taxon>
        <taxon>Nematoda</taxon>
        <taxon>Chromadorea</taxon>
        <taxon>Rhabditida</taxon>
        <taxon>Rhabditina</taxon>
        <taxon>Rhabditomorpha</taxon>
        <taxon>Strongyloidea</taxon>
        <taxon>Strongylidae</taxon>
        <taxon>Oesophagostomum</taxon>
    </lineage>
</organism>
<reference evidence="4 5" key="1">
    <citation type="submission" date="2014-03" db="EMBL/GenBank/DDBJ databases">
        <title>Draft genome of the hookworm Oesophagostomum dentatum.</title>
        <authorList>
            <person name="Mitreva M."/>
        </authorList>
    </citation>
    <scope>NUCLEOTIDE SEQUENCE [LARGE SCALE GENOMIC DNA]</scope>
    <source>
        <strain evidence="4 5">OD-Hann</strain>
    </source>
</reference>
<dbReference type="PROSITE" id="PS50015">
    <property type="entry name" value="SAP_B"/>
    <property type="match status" value="1"/>
</dbReference>
<sequence length="104" mass="11267">MRSLLTITLVAVIASASAQQGGMMCSFCMTIVSNTQAAFGSGIANVNDLELLGYFREECPRYAVKSAMMAAECEYLVSEHPLILFRDLRAGKEPVDTCTDCQSC</sequence>
<keyword evidence="1" id="KW-1015">Disulfide bond</keyword>
<feature type="signal peptide" evidence="2">
    <location>
        <begin position="1"/>
        <end position="18"/>
    </location>
</feature>
<dbReference type="InterPro" id="IPR011001">
    <property type="entry name" value="Saposin-like"/>
</dbReference>
<evidence type="ECO:0000259" key="3">
    <source>
        <dbReference type="PROSITE" id="PS50015"/>
    </source>
</evidence>
<dbReference type="SUPFAM" id="SSF47862">
    <property type="entry name" value="Saposin"/>
    <property type="match status" value="1"/>
</dbReference>
<protein>
    <recommendedName>
        <fullName evidence="3">Saposin B-type domain-containing protein</fullName>
    </recommendedName>
</protein>
<evidence type="ECO:0000256" key="2">
    <source>
        <dbReference type="SAM" id="SignalP"/>
    </source>
</evidence>
<dbReference type="InterPro" id="IPR008139">
    <property type="entry name" value="SaposinB_dom"/>
</dbReference>
<dbReference type="Gene3D" id="1.10.225.10">
    <property type="entry name" value="Saposin-like"/>
    <property type="match status" value="1"/>
</dbReference>
<dbReference type="Proteomes" id="UP000053660">
    <property type="component" value="Unassembled WGS sequence"/>
</dbReference>
<dbReference type="AlphaFoldDB" id="A0A0B1RYX7"/>
<proteinExistence type="predicted"/>
<accession>A0A0B1RYX7</accession>
<dbReference type="OrthoDB" id="5811092at2759"/>
<evidence type="ECO:0000313" key="4">
    <source>
        <dbReference type="EMBL" id="KHJ76856.1"/>
    </source>
</evidence>
<evidence type="ECO:0000313" key="5">
    <source>
        <dbReference type="Proteomes" id="UP000053660"/>
    </source>
</evidence>